<name>A0A8S5V375_9CAUD</name>
<sequence>MTAEERVKVRDWARRNLGKEVTIIDNNIAIRESKAMVVGYSEFRVFGKEVTDVLVSFTNYAGWGPDGLDSTDHVFVHSPLNVSLWMVNLYDIEEYVEQE</sequence>
<accession>A0A8S5V375</accession>
<dbReference type="EMBL" id="BK016188">
    <property type="protein sequence ID" value="DAG01165.1"/>
    <property type="molecule type" value="Genomic_DNA"/>
</dbReference>
<protein>
    <submittedName>
        <fullName evidence="1">Uncharacterized protein</fullName>
    </submittedName>
</protein>
<organism evidence="1">
    <name type="scientific">Siphoviridae sp. ctt0c4</name>
    <dbReference type="NCBI Taxonomy" id="2825702"/>
    <lineage>
        <taxon>Viruses</taxon>
        <taxon>Duplodnaviria</taxon>
        <taxon>Heunggongvirae</taxon>
        <taxon>Uroviricota</taxon>
        <taxon>Caudoviricetes</taxon>
    </lineage>
</organism>
<evidence type="ECO:0000313" key="1">
    <source>
        <dbReference type="EMBL" id="DAG01165.1"/>
    </source>
</evidence>
<proteinExistence type="predicted"/>
<reference evidence="1" key="1">
    <citation type="journal article" date="2021" name="Proc. Natl. Acad. Sci. U.S.A.">
        <title>A Catalog of Tens of Thousands of Viruses from Human Metagenomes Reveals Hidden Associations with Chronic Diseases.</title>
        <authorList>
            <person name="Tisza M.J."/>
            <person name="Buck C.B."/>
        </authorList>
    </citation>
    <scope>NUCLEOTIDE SEQUENCE</scope>
    <source>
        <strain evidence="1">Ctt0c4</strain>
    </source>
</reference>